<evidence type="ECO:0000313" key="1">
    <source>
        <dbReference type="EMBL" id="VFU18644.1"/>
    </source>
</evidence>
<protein>
    <submittedName>
        <fullName evidence="1">Uncharacterized protein</fullName>
    </submittedName>
</protein>
<dbReference type="EMBL" id="CAADRN010000353">
    <property type="protein sequence ID" value="VFU18644.1"/>
    <property type="molecule type" value="Genomic_DNA"/>
</dbReference>
<reference evidence="1" key="1">
    <citation type="submission" date="2019-03" db="EMBL/GenBank/DDBJ databases">
        <authorList>
            <person name="Hao L."/>
        </authorList>
    </citation>
    <scope>NUCLEOTIDE SEQUENCE</scope>
</reference>
<dbReference type="AlphaFoldDB" id="A0A485M6Y2"/>
<gene>
    <name evidence="1" type="ORF">SCFA_520003</name>
</gene>
<name>A0A485M6Y2_9ZZZZ</name>
<accession>A0A485M6Y2</accession>
<organism evidence="1">
    <name type="scientific">anaerobic digester metagenome</name>
    <dbReference type="NCBI Taxonomy" id="1263854"/>
    <lineage>
        <taxon>unclassified sequences</taxon>
        <taxon>metagenomes</taxon>
        <taxon>ecological metagenomes</taxon>
    </lineage>
</organism>
<sequence>MAEINVESFQQSFCRVYQDSILNNCLYWTGSRQVLKRIKYVYETAQDRAAEGNDLIILRKAKGDEIVVEEQRYKTTGDEPAASGIIT</sequence>
<proteinExistence type="predicted"/>